<feature type="region of interest" description="Disordered" evidence="1">
    <location>
        <begin position="41"/>
        <end position="60"/>
    </location>
</feature>
<name>A0A9P5Q1K3_9AGAR</name>
<reference evidence="2" key="1">
    <citation type="submission" date="2020-11" db="EMBL/GenBank/DDBJ databases">
        <authorList>
            <consortium name="DOE Joint Genome Institute"/>
            <person name="Ahrendt S."/>
            <person name="Riley R."/>
            <person name="Andreopoulos W."/>
            <person name="Labutti K."/>
            <person name="Pangilinan J."/>
            <person name="Ruiz-Duenas F.J."/>
            <person name="Barrasa J.M."/>
            <person name="Sanchez-Garcia M."/>
            <person name="Camarero S."/>
            <person name="Miyauchi S."/>
            <person name="Serrano A."/>
            <person name="Linde D."/>
            <person name="Babiker R."/>
            <person name="Drula E."/>
            <person name="Ayuso-Fernandez I."/>
            <person name="Pacheco R."/>
            <person name="Padilla G."/>
            <person name="Ferreira P."/>
            <person name="Barriuso J."/>
            <person name="Kellner H."/>
            <person name="Castanera R."/>
            <person name="Alfaro M."/>
            <person name="Ramirez L."/>
            <person name="Pisabarro A.G."/>
            <person name="Kuo A."/>
            <person name="Tritt A."/>
            <person name="Lipzen A."/>
            <person name="He G."/>
            <person name="Yan M."/>
            <person name="Ng V."/>
            <person name="Cullen D."/>
            <person name="Martin F."/>
            <person name="Rosso M.-N."/>
            <person name="Henrissat B."/>
            <person name="Hibbett D."/>
            <person name="Martinez A.T."/>
            <person name="Grigoriev I.V."/>
        </authorList>
    </citation>
    <scope>NUCLEOTIDE SEQUENCE</scope>
    <source>
        <strain evidence="2">AH 40177</strain>
    </source>
</reference>
<dbReference type="AlphaFoldDB" id="A0A9P5Q1K3"/>
<gene>
    <name evidence="2" type="ORF">BDP27DRAFT_1313637</name>
</gene>
<accession>A0A9P5Q1K3</accession>
<comment type="caution">
    <text evidence="2">The sequence shown here is derived from an EMBL/GenBank/DDBJ whole genome shotgun (WGS) entry which is preliminary data.</text>
</comment>
<proteinExistence type="predicted"/>
<sequence length="60" mass="6829">MATTWATTLLNIAVIYQFIYALRLPPAKLITWPKLGVAWKHRSNKPGNANSGRDSYRQID</sequence>
<protein>
    <submittedName>
        <fullName evidence="2">Uncharacterized protein</fullName>
    </submittedName>
</protein>
<keyword evidence="3" id="KW-1185">Reference proteome</keyword>
<evidence type="ECO:0000313" key="3">
    <source>
        <dbReference type="Proteomes" id="UP000772434"/>
    </source>
</evidence>
<evidence type="ECO:0000256" key="1">
    <source>
        <dbReference type="SAM" id="MobiDB-lite"/>
    </source>
</evidence>
<dbReference type="EMBL" id="JADNRY010000006">
    <property type="protein sequence ID" value="KAF9076619.1"/>
    <property type="molecule type" value="Genomic_DNA"/>
</dbReference>
<evidence type="ECO:0000313" key="2">
    <source>
        <dbReference type="EMBL" id="KAF9076619.1"/>
    </source>
</evidence>
<dbReference type="Proteomes" id="UP000772434">
    <property type="component" value="Unassembled WGS sequence"/>
</dbReference>
<organism evidence="2 3">
    <name type="scientific">Rhodocollybia butyracea</name>
    <dbReference type="NCBI Taxonomy" id="206335"/>
    <lineage>
        <taxon>Eukaryota</taxon>
        <taxon>Fungi</taxon>
        <taxon>Dikarya</taxon>
        <taxon>Basidiomycota</taxon>
        <taxon>Agaricomycotina</taxon>
        <taxon>Agaricomycetes</taxon>
        <taxon>Agaricomycetidae</taxon>
        <taxon>Agaricales</taxon>
        <taxon>Marasmiineae</taxon>
        <taxon>Omphalotaceae</taxon>
        <taxon>Rhodocollybia</taxon>
    </lineage>
</organism>